<keyword evidence="3" id="KW-1185">Reference proteome</keyword>
<dbReference type="SUPFAM" id="SSF53335">
    <property type="entry name" value="S-adenosyl-L-methionine-dependent methyltransferases"/>
    <property type="match status" value="1"/>
</dbReference>
<reference evidence="2 3" key="1">
    <citation type="submission" date="2016-10" db="EMBL/GenBank/DDBJ databases">
        <authorList>
            <person name="de Groot N.N."/>
        </authorList>
    </citation>
    <scope>NUCLEOTIDE SEQUENCE [LARGE SCALE GENOMIC DNA]</scope>
    <source>
        <strain evidence="2 3">DSM 19012</strain>
    </source>
</reference>
<proteinExistence type="predicted"/>
<dbReference type="Proteomes" id="UP000181976">
    <property type="component" value="Unassembled WGS sequence"/>
</dbReference>
<evidence type="ECO:0000313" key="2">
    <source>
        <dbReference type="EMBL" id="SFD79797.1"/>
    </source>
</evidence>
<sequence length="239" mass="27289">MHLYSSVYDELYQRVPHHPQLTRKQDPAKNLERLSKELKFIKLFLTKGATVAEVGPGDCLFSFEMCKKAKKVYGVDVSKEITKNKTTPENFQLVISDGISIPVPEGSINLIYSNQLMEHLHVEDAKEQLQNIVKALAPNGQYVCVTPNRINGPHDISKFFDKKATGFHLKEYTFTELKKLFLSVGFSSVSGYWGLKSLYFKVPNGIIYLAETIISIFPFKIRRLKIFKPFLTIRIVGKK</sequence>
<dbReference type="RefSeq" id="WP_010527933.1">
    <property type="nucleotide sequence ID" value="NZ_AFSL01000065.1"/>
</dbReference>
<dbReference type="InterPro" id="IPR029063">
    <property type="entry name" value="SAM-dependent_MTases_sf"/>
</dbReference>
<dbReference type="InParanoid" id="A0A1I1V9Z5"/>
<keyword evidence="2" id="KW-0489">Methyltransferase</keyword>
<dbReference type="InterPro" id="IPR013216">
    <property type="entry name" value="Methyltransf_11"/>
</dbReference>
<evidence type="ECO:0000313" key="3">
    <source>
        <dbReference type="Proteomes" id="UP000181976"/>
    </source>
</evidence>
<dbReference type="CDD" id="cd02440">
    <property type="entry name" value="AdoMet_MTases"/>
    <property type="match status" value="1"/>
</dbReference>
<dbReference type="AlphaFoldDB" id="A0A1I1V9Z5"/>
<dbReference type="EMBL" id="FONA01000002">
    <property type="protein sequence ID" value="SFD79797.1"/>
    <property type="molecule type" value="Genomic_DNA"/>
</dbReference>
<dbReference type="Gene3D" id="3.40.50.150">
    <property type="entry name" value="Vaccinia Virus protein VP39"/>
    <property type="match status" value="1"/>
</dbReference>
<organism evidence="2 3">
    <name type="scientific">Thermophagus xiamenensis</name>
    <dbReference type="NCBI Taxonomy" id="385682"/>
    <lineage>
        <taxon>Bacteria</taxon>
        <taxon>Pseudomonadati</taxon>
        <taxon>Bacteroidota</taxon>
        <taxon>Bacteroidia</taxon>
        <taxon>Marinilabiliales</taxon>
        <taxon>Marinilabiliaceae</taxon>
        <taxon>Thermophagus</taxon>
    </lineage>
</organism>
<dbReference type="GO" id="GO:0032259">
    <property type="term" value="P:methylation"/>
    <property type="evidence" value="ECO:0007669"/>
    <property type="project" value="UniProtKB-KW"/>
</dbReference>
<dbReference type="OrthoDB" id="108476at2"/>
<dbReference type="GO" id="GO:0008757">
    <property type="term" value="F:S-adenosylmethionine-dependent methyltransferase activity"/>
    <property type="evidence" value="ECO:0007669"/>
    <property type="project" value="InterPro"/>
</dbReference>
<keyword evidence="2" id="KW-0808">Transferase</keyword>
<evidence type="ECO:0000259" key="1">
    <source>
        <dbReference type="Pfam" id="PF08241"/>
    </source>
</evidence>
<dbReference type="eggNOG" id="COG2226">
    <property type="taxonomic scope" value="Bacteria"/>
</dbReference>
<name>A0A1I1V9Z5_9BACT</name>
<gene>
    <name evidence="2" type="ORF">SAMN05444380_10293</name>
</gene>
<dbReference type="Pfam" id="PF08241">
    <property type="entry name" value="Methyltransf_11"/>
    <property type="match status" value="1"/>
</dbReference>
<feature type="domain" description="Methyltransferase type 11" evidence="1">
    <location>
        <begin position="53"/>
        <end position="144"/>
    </location>
</feature>
<protein>
    <submittedName>
        <fullName evidence="2">Methyltransferase domain-containing protein</fullName>
    </submittedName>
</protein>
<accession>A0A1I1V9Z5</accession>
<dbReference type="STRING" id="385682.SAMN05444380_10293"/>
<dbReference type="PANTHER" id="PTHR43861">
    <property type="entry name" value="TRANS-ACONITATE 2-METHYLTRANSFERASE-RELATED"/>
    <property type="match status" value="1"/>
</dbReference>